<name>A0A174Z342_9FIRM</name>
<sequence length="148" mass="16807">MPENTTEERPPQLDNVRDNATQEDFKMKNKVWEMLEYAGPQLEEFPRAKRGLAQKIDGTMLDILELVIMLENKHYKKTTLGELDTKVDVLRHLIRLAASTKYTRSGKPCLPMKKYEMMAKYINEIGCMVGGYYKSLNGSTSGNGSAAK</sequence>
<organism evidence="3 4">
    <name type="scientific">Lachnospira eligens</name>
    <dbReference type="NCBI Taxonomy" id="39485"/>
    <lineage>
        <taxon>Bacteria</taxon>
        <taxon>Bacillati</taxon>
        <taxon>Bacillota</taxon>
        <taxon>Clostridia</taxon>
        <taxon>Lachnospirales</taxon>
        <taxon>Lachnospiraceae</taxon>
        <taxon>Lachnospira</taxon>
    </lineage>
</organism>
<reference evidence="3 4" key="1">
    <citation type="submission" date="2015-09" db="EMBL/GenBank/DDBJ databases">
        <authorList>
            <consortium name="Pathogen Informatics"/>
        </authorList>
    </citation>
    <scope>NUCLEOTIDE SEQUENCE [LARGE SCALE GENOMIC DNA]</scope>
    <source>
        <strain evidence="3 4">2789STDY5834878</strain>
    </source>
</reference>
<feature type="region of interest" description="Disordered" evidence="1">
    <location>
        <begin position="1"/>
        <end position="20"/>
    </location>
</feature>
<dbReference type="InterPro" id="IPR055360">
    <property type="entry name" value="bAvd"/>
</dbReference>
<protein>
    <recommendedName>
        <fullName evidence="2">bAvd-like domain-containing protein</fullName>
    </recommendedName>
</protein>
<dbReference type="Gene3D" id="1.20.1440.60">
    <property type="entry name" value="23S rRNA-intervening sequence"/>
    <property type="match status" value="1"/>
</dbReference>
<evidence type="ECO:0000259" key="2">
    <source>
        <dbReference type="Pfam" id="PF22296"/>
    </source>
</evidence>
<feature type="compositionally biased region" description="Basic and acidic residues" evidence="1">
    <location>
        <begin position="1"/>
        <end position="17"/>
    </location>
</feature>
<dbReference type="AlphaFoldDB" id="A0A174Z342"/>
<dbReference type="EMBL" id="CZBV01000001">
    <property type="protein sequence ID" value="CUQ80317.1"/>
    <property type="molecule type" value="Genomic_DNA"/>
</dbReference>
<dbReference type="RefSeq" id="WP_055285851.1">
    <property type="nucleotide sequence ID" value="NZ_CABIXW010000001.1"/>
</dbReference>
<evidence type="ECO:0000313" key="4">
    <source>
        <dbReference type="Proteomes" id="UP000095780"/>
    </source>
</evidence>
<proteinExistence type="predicted"/>
<evidence type="ECO:0000313" key="3">
    <source>
        <dbReference type="EMBL" id="CUQ80317.1"/>
    </source>
</evidence>
<evidence type="ECO:0000256" key="1">
    <source>
        <dbReference type="SAM" id="MobiDB-lite"/>
    </source>
</evidence>
<dbReference type="CDD" id="cd16376">
    <property type="entry name" value="Avd_like"/>
    <property type="match status" value="1"/>
</dbReference>
<gene>
    <name evidence="3" type="ORF">ERS852492_00448</name>
</gene>
<dbReference type="Proteomes" id="UP000095780">
    <property type="component" value="Unassembled WGS sequence"/>
</dbReference>
<dbReference type="InterPro" id="IPR036583">
    <property type="entry name" value="23S_rRNA_IVS_sf"/>
</dbReference>
<feature type="domain" description="bAvd-like" evidence="2">
    <location>
        <begin position="28"/>
        <end position="135"/>
    </location>
</feature>
<accession>A0A174Z342</accession>
<dbReference type="Pfam" id="PF22296">
    <property type="entry name" value="bAvd"/>
    <property type="match status" value="1"/>
</dbReference>